<proteinExistence type="predicted"/>
<feature type="region of interest" description="Disordered" evidence="1">
    <location>
        <begin position="767"/>
        <end position="787"/>
    </location>
</feature>
<gene>
    <name evidence="2" type="ORF">NEZAVI_LOCUS3679</name>
</gene>
<dbReference type="Proteomes" id="UP001152798">
    <property type="component" value="Chromosome 2"/>
</dbReference>
<name>A0A9P0H469_NEZVI</name>
<dbReference type="EMBL" id="OV725078">
    <property type="protein sequence ID" value="CAH1392942.1"/>
    <property type="molecule type" value="Genomic_DNA"/>
</dbReference>
<feature type="compositionally biased region" description="Polar residues" evidence="1">
    <location>
        <begin position="767"/>
        <end position="776"/>
    </location>
</feature>
<dbReference type="OrthoDB" id="6626801at2759"/>
<reference evidence="2" key="1">
    <citation type="submission" date="2022-01" db="EMBL/GenBank/DDBJ databases">
        <authorList>
            <person name="King R."/>
        </authorList>
    </citation>
    <scope>NUCLEOTIDE SEQUENCE</scope>
</reference>
<protein>
    <submittedName>
        <fullName evidence="2">Uncharacterized protein</fullName>
    </submittedName>
</protein>
<organism evidence="2 3">
    <name type="scientific">Nezara viridula</name>
    <name type="common">Southern green stink bug</name>
    <name type="synonym">Cimex viridulus</name>
    <dbReference type="NCBI Taxonomy" id="85310"/>
    <lineage>
        <taxon>Eukaryota</taxon>
        <taxon>Metazoa</taxon>
        <taxon>Ecdysozoa</taxon>
        <taxon>Arthropoda</taxon>
        <taxon>Hexapoda</taxon>
        <taxon>Insecta</taxon>
        <taxon>Pterygota</taxon>
        <taxon>Neoptera</taxon>
        <taxon>Paraneoptera</taxon>
        <taxon>Hemiptera</taxon>
        <taxon>Heteroptera</taxon>
        <taxon>Panheteroptera</taxon>
        <taxon>Pentatomomorpha</taxon>
        <taxon>Pentatomoidea</taxon>
        <taxon>Pentatomidae</taxon>
        <taxon>Pentatominae</taxon>
        <taxon>Nezara</taxon>
    </lineage>
</organism>
<evidence type="ECO:0000313" key="3">
    <source>
        <dbReference type="Proteomes" id="UP001152798"/>
    </source>
</evidence>
<accession>A0A9P0H469</accession>
<evidence type="ECO:0000313" key="2">
    <source>
        <dbReference type="EMBL" id="CAH1392942.1"/>
    </source>
</evidence>
<sequence length="1594" mass="190023">MPLSHLIFDFKSKELDKYRVQKQSIGAIYNDDDPMVYNYIDTAANFIGTVTDPQVDGNFYKYLSQEVPETCIVYREPHFLERAICRSVVDDRFRTQHRLLDGYFAKSLRPDPFNAHDYWERALHRFKYQVYVSKVSDKLLYHKMLKTADDLEEEDLCGDCHSSIASSYGGDNEPKRKFTFEMAKQGAIYAYVYASNLFRKAPTRLSVLFRLLMKRYLENDKIRYKWEKIQRFPCERKLSHKNDMRRLATGYTKRWYFYPMEWDMYEFIKSLIVIRTGVLGNKDQPICHTPLPSDNEEEIRYFIKNHFPLHRNRRRKTIKRIPDELGKRNFRRLIDIRKSFKDSQKVITRTERKEAIELRHKINLYMLTPEEKEFLGKLRLLHRFFLKRRYKCHKRKQADRIEWRITPIYSIKKNSPFTHDEIVIMCVGTGHIHYIGKLTKKEILLLTETAEEFHNNGLLNIDKDKIYILANVIPLIKTITTLNIGLKMRILNSKKYGKAFRNKIEYLFHHSNIALRKAVLLDNNVDITCERCRCYVKKPLVKGDYKCDPYTFVHNLSDPLTKVEQLAKMAVRLTALKHRAMRQFTFKMWEYKKLGRSFFRFVPTRDLAKLKAIPRALLHNTKNTPYGIPHAIPMSLYRLFQCTIAEKGIGEQCDHRLRDSDDLSLILRSLEKYTKLSSGTFRRRLCAQIVNKSISYMVKYRTTFHKITKLDQSVKEQRKLRLRGRRLKGIYTLLAQIVNWKVEGILANHPQLQQELMDYKEIESNTKSISSSTQTMSEDEEETDDLQTSTEGINSLMCYRNSIENLSQNGDDFQTTEEGIVGRYNTLISELKDIQQLTRPKSFSKQIRNKKRDCYLVIRSMYTNLKMGKINSHRIAKSINVWLRFDAQIRNLMDDFNDYIVRVIDFRLKNWPPKEEDNRHNLFEFEKPKTAPRPIEKLNECTYNKKLRVLINNKNKKILGGYRSLKLGTDWTSKYHEIIQRKFIKVEQFQQQKDSYVIQAGKMAAKGCEKVVKKCLYALSLFGFQKKDLELALLIYAKLRIMVKTEPKVRYPCKDKLLEERGFLNTKYQIYTEIIEQHLENTSKFNSQYISWRRLDNNFMNKVMVEYCGNHKLGIEKYFYGLDLRQTKTRKSLNENELFDLHDYKYYDYKSDDDFSNKLDYSSDSCYENKINVADCCVCEDKVEYHLDTDNNVDCKINTGRRISNTIDMKELVSTDSNNLKSDIISVIRHHHMSLRKSQSNFTDESDTESYPDLYKNSNNFHKHSRKFVLRNLNHHRQDKYSYKIDVSSDNDSSSTSFDTKFKKSYFRDKDNMVKRIPAIMESDMRIQSRRKEKKQKFALRVKLGGELCWRKTPKKLKDTFERFLSYKLSYLVFSCRDFRRHVAPEYHSIYYLRNLPLLIRQHKDKPLLFTSIANFRSRIFERDDRDRVRFDLNIRRGTEDMFSYYMDPDQSLSSSQSGSDKSKEKLKTTSIFHYENSFLSKYNDTYHNLKGYDFLRLKEETRNEIEHFKQLLRYEKECLVQNAHSNDILMEIAVRAEEGHTEESLLSQRSFIHKIRPNYKFGVYNFDPKEWQENFDWIKNNVSFGEHVRKIKK</sequence>
<keyword evidence="3" id="KW-1185">Reference proteome</keyword>
<evidence type="ECO:0000256" key="1">
    <source>
        <dbReference type="SAM" id="MobiDB-lite"/>
    </source>
</evidence>